<evidence type="ECO:0000313" key="2">
    <source>
        <dbReference type="Proteomes" id="UP001163603"/>
    </source>
</evidence>
<dbReference type="EMBL" id="CM047737">
    <property type="protein sequence ID" value="KAJ0049059.1"/>
    <property type="molecule type" value="Genomic_DNA"/>
</dbReference>
<accession>A0ACC0ZFN7</accession>
<protein>
    <submittedName>
        <fullName evidence="1">Uncharacterized protein</fullName>
    </submittedName>
</protein>
<sequence length="236" mass="25983">MDSINFIKGYKKVNHPHENQTPPPQKRLTAAITVTISAVLLIGFMVAVFIHHESNTNVQPPASPFLSSDSMASIKTVCSETQYPDSCFSSIYSLNVPTNSDPEIIFKLSLQVSIKGLSNITSFLKTLNDVHSEPALQDCMTQFEDALTRLNDSVSEMEVGSGEKMLTDRKVNDVQTWISAAMTDEDSCLDGLEEMGSKVFDEVKSKMQKSKEALSNSLAIIASIQTLLQKFGLTMH</sequence>
<gene>
    <name evidence="1" type="ORF">Pint_15226</name>
</gene>
<comment type="caution">
    <text evidence="1">The sequence shown here is derived from an EMBL/GenBank/DDBJ whole genome shotgun (WGS) entry which is preliminary data.</text>
</comment>
<proteinExistence type="predicted"/>
<organism evidence="1 2">
    <name type="scientific">Pistacia integerrima</name>
    <dbReference type="NCBI Taxonomy" id="434235"/>
    <lineage>
        <taxon>Eukaryota</taxon>
        <taxon>Viridiplantae</taxon>
        <taxon>Streptophyta</taxon>
        <taxon>Embryophyta</taxon>
        <taxon>Tracheophyta</taxon>
        <taxon>Spermatophyta</taxon>
        <taxon>Magnoliopsida</taxon>
        <taxon>eudicotyledons</taxon>
        <taxon>Gunneridae</taxon>
        <taxon>Pentapetalae</taxon>
        <taxon>rosids</taxon>
        <taxon>malvids</taxon>
        <taxon>Sapindales</taxon>
        <taxon>Anacardiaceae</taxon>
        <taxon>Pistacia</taxon>
    </lineage>
</organism>
<name>A0ACC0ZFN7_9ROSI</name>
<reference evidence="2" key="1">
    <citation type="journal article" date="2023" name="G3 (Bethesda)">
        <title>Genome assembly and association tests identify interacting loci associated with vigor, precocity, and sex in interspecific pistachio rootstocks.</title>
        <authorList>
            <person name="Palmer W."/>
            <person name="Jacygrad E."/>
            <person name="Sagayaradj S."/>
            <person name="Cavanaugh K."/>
            <person name="Han R."/>
            <person name="Bertier L."/>
            <person name="Beede B."/>
            <person name="Kafkas S."/>
            <person name="Golino D."/>
            <person name="Preece J."/>
            <person name="Michelmore R."/>
        </authorList>
    </citation>
    <scope>NUCLEOTIDE SEQUENCE [LARGE SCALE GENOMIC DNA]</scope>
</reference>
<evidence type="ECO:0000313" key="1">
    <source>
        <dbReference type="EMBL" id="KAJ0049059.1"/>
    </source>
</evidence>
<keyword evidence="2" id="KW-1185">Reference proteome</keyword>
<dbReference type="Proteomes" id="UP001163603">
    <property type="component" value="Chromosome 2"/>
</dbReference>